<keyword evidence="4" id="KW-0548">Nucleotidyltransferase</keyword>
<feature type="coiled-coil region" evidence="1">
    <location>
        <begin position="65"/>
        <end position="92"/>
    </location>
</feature>
<dbReference type="InterPro" id="IPR043128">
    <property type="entry name" value="Rev_trsase/Diguanyl_cyclase"/>
</dbReference>
<evidence type="ECO:0000256" key="2">
    <source>
        <dbReference type="SAM" id="Phobius"/>
    </source>
</evidence>
<dbReference type="InterPro" id="IPR000160">
    <property type="entry name" value="GGDEF_dom"/>
</dbReference>
<dbReference type="SMART" id="SM00267">
    <property type="entry name" value="GGDEF"/>
    <property type="match status" value="1"/>
</dbReference>
<dbReference type="PROSITE" id="PS50887">
    <property type="entry name" value="GGDEF"/>
    <property type="match status" value="1"/>
</dbReference>
<feature type="transmembrane region" description="Helical" evidence="2">
    <location>
        <begin position="21"/>
        <end position="42"/>
    </location>
</feature>
<sequence length="527" mass="62238">MKKRIHKLIDRIDNLERVRKLYIFLLIFSIIFLLVILNYSYISTFKDVKVLYAQYTKDRIIDIKKHFLEDSVNNMINNIEQTQAEIMEINRNRINRATKVIGEYYSSKKEDFLEKTIDYFDTGTIKGAFDIFILDRSTDKILYQNNIGDIEDIRNIYDYIDDLKKNSITYNEDDYGKYYIFYGVTEDYIKHATTESIKKRIHSDSFENDAYIWINEIVNYDGGENYAIRLIHPNLKDTEGTYLSTNTQDIKGNYPYLTELNGIKGNGEIYFTYFFKKKTCEEVAEKLTYAKLYKKYDWIIAMGVYFDDIQPYIDEISEDGDKAISKMTTLVGILSLGLIFIGILIVLILEHWYYQNSNKELREELNIDELTKAFNRRAATKKLEETFYLFKRYNNIYTVIIFDIDDFKEINDTYGHDVGDSVLRNLVEIINKSTRKTDYLYRWGGEEFLLVCEGLKEENLDSFTDKILKDVENFQYESQGEKYHITISIGASYFNKDDEDFLSVVKRADMALYNSKKEGKNRATLNI</sequence>
<dbReference type="Pfam" id="PF00990">
    <property type="entry name" value="GGDEF"/>
    <property type="match status" value="1"/>
</dbReference>
<evidence type="ECO:0000259" key="3">
    <source>
        <dbReference type="PROSITE" id="PS50887"/>
    </source>
</evidence>
<feature type="transmembrane region" description="Helical" evidence="2">
    <location>
        <begin position="330"/>
        <end position="349"/>
    </location>
</feature>
<dbReference type="InterPro" id="IPR004010">
    <property type="entry name" value="Double_Cache_2"/>
</dbReference>
<dbReference type="GO" id="GO:0052621">
    <property type="term" value="F:diguanylate cyclase activity"/>
    <property type="evidence" value="ECO:0007669"/>
    <property type="project" value="UniProtKB-EC"/>
</dbReference>
<dbReference type="Proteomes" id="UP001524478">
    <property type="component" value="Unassembled WGS sequence"/>
</dbReference>
<dbReference type="PANTHER" id="PTHR45138:SF9">
    <property type="entry name" value="DIGUANYLATE CYCLASE DGCM-RELATED"/>
    <property type="match status" value="1"/>
</dbReference>
<keyword evidence="2" id="KW-0472">Membrane</keyword>
<protein>
    <submittedName>
        <fullName evidence="4">Diguanylate cyclase</fullName>
        <ecNumber evidence="4">2.7.7.65</ecNumber>
    </submittedName>
</protein>
<reference evidence="4 5" key="1">
    <citation type="submission" date="2022-06" db="EMBL/GenBank/DDBJ databases">
        <title>Isolation of gut microbiota from human fecal samples.</title>
        <authorList>
            <person name="Pamer E.G."/>
            <person name="Barat B."/>
            <person name="Waligurski E."/>
            <person name="Medina S."/>
            <person name="Paddock L."/>
            <person name="Mostad J."/>
        </authorList>
    </citation>
    <scope>NUCLEOTIDE SEQUENCE [LARGE SCALE GENOMIC DNA]</scope>
    <source>
        <strain evidence="4 5">DFI.7.95</strain>
    </source>
</reference>
<keyword evidence="5" id="KW-1185">Reference proteome</keyword>
<dbReference type="RefSeq" id="WP_256313082.1">
    <property type="nucleotide sequence ID" value="NZ_JANGAC010000027.1"/>
</dbReference>
<evidence type="ECO:0000313" key="5">
    <source>
        <dbReference type="Proteomes" id="UP001524478"/>
    </source>
</evidence>
<dbReference type="Gene3D" id="3.30.450.20">
    <property type="entry name" value="PAS domain"/>
    <property type="match status" value="1"/>
</dbReference>
<evidence type="ECO:0000256" key="1">
    <source>
        <dbReference type="SAM" id="Coils"/>
    </source>
</evidence>
<dbReference type="Pfam" id="PF08269">
    <property type="entry name" value="dCache_2"/>
    <property type="match status" value="1"/>
</dbReference>
<accession>A0ABT1SGS1</accession>
<dbReference type="EC" id="2.7.7.65" evidence="4"/>
<dbReference type="PANTHER" id="PTHR45138">
    <property type="entry name" value="REGULATORY COMPONENTS OF SENSORY TRANSDUCTION SYSTEM"/>
    <property type="match status" value="1"/>
</dbReference>
<feature type="domain" description="GGDEF" evidence="3">
    <location>
        <begin position="395"/>
        <end position="527"/>
    </location>
</feature>
<keyword evidence="4" id="KW-0808">Transferase</keyword>
<dbReference type="CDD" id="cd01949">
    <property type="entry name" value="GGDEF"/>
    <property type="match status" value="1"/>
</dbReference>
<dbReference type="Gene3D" id="3.30.70.270">
    <property type="match status" value="1"/>
</dbReference>
<gene>
    <name evidence="4" type="ORF">NE686_21510</name>
</gene>
<keyword evidence="2" id="KW-0812">Transmembrane</keyword>
<proteinExistence type="predicted"/>
<keyword evidence="2" id="KW-1133">Transmembrane helix</keyword>
<dbReference type="EMBL" id="JANGAC010000027">
    <property type="protein sequence ID" value="MCQ4925689.1"/>
    <property type="molecule type" value="Genomic_DNA"/>
</dbReference>
<dbReference type="InterPro" id="IPR029787">
    <property type="entry name" value="Nucleotide_cyclase"/>
</dbReference>
<organism evidence="4 5">
    <name type="scientific">Tissierella carlieri</name>
    <dbReference type="NCBI Taxonomy" id="689904"/>
    <lineage>
        <taxon>Bacteria</taxon>
        <taxon>Bacillati</taxon>
        <taxon>Bacillota</taxon>
        <taxon>Tissierellia</taxon>
        <taxon>Tissierellales</taxon>
        <taxon>Tissierellaceae</taxon>
        <taxon>Tissierella</taxon>
    </lineage>
</organism>
<comment type="caution">
    <text evidence="4">The sequence shown here is derived from an EMBL/GenBank/DDBJ whole genome shotgun (WGS) entry which is preliminary data.</text>
</comment>
<keyword evidence="1" id="KW-0175">Coiled coil</keyword>
<evidence type="ECO:0000313" key="4">
    <source>
        <dbReference type="EMBL" id="MCQ4925689.1"/>
    </source>
</evidence>
<name>A0ABT1SGS1_9FIRM</name>
<dbReference type="SUPFAM" id="SSF55073">
    <property type="entry name" value="Nucleotide cyclase"/>
    <property type="match status" value="1"/>
</dbReference>
<dbReference type="InterPro" id="IPR050469">
    <property type="entry name" value="Diguanylate_Cyclase"/>
</dbReference>
<dbReference type="NCBIfam" id="TIGR00254">
    <property type="entry name" value="GGDEF"/>
    <property type="match status" value="1"/>
</dbReference>